<evidence type="ECO:0000256" key="3">
    <source>
        <dbReference type="ARBA" id="ARBA00022692"/>
    </source>
</evidence>
<dbReference type="Gene3D" id="1.20.1740.10">
    <property type="entry name" value="Amino acid/polyamine transporter I"/>
    <property type="match status" value="1"/>
</dbReference>
<dbReference type="InterPro" id="IPR002293">
    <property type="entry name" value="AA/rel_permease1"/>
</dbReference>
<dbReference type="Proteomes" id="UP000325292">
    <property type="component" value="Chromosome"/>
</dbReference>
<dbReference type="PANTHER" id="PTHR42770">
    <property type="entry name" value="AMINO ACID TRANSPORTER-RELATED"/>
    <property type="match status" value="1"/>
</dbReference>
<name>A0ABM6RW24_9FIRM</name>
<keyword evidence="8" id="KW-1185">Reference proteome</keyword>
<sequence length="489" mass="52578">MTKGIDKEDEWVKQPQRVGLDANVLGRFDAIIMAIAGSAPAYSIAASTAVLIGAVAMQGPAALLYCGIPMFGIAWAFMYLGKMQTNAGASYAWVGRSLHPILGYIAGWALLVSATLFMVAGSLPAGSVTLALFNPHWANNVLLVTIVGSLWFIAMAIMVMIGIRITTRVQWMMSAVEVAILLVFAVLAIIHASTDARMHFSWSWFALTKFKGVSGFAAGALVAAFYYWGWDVSANLNEETKNAKTLPGQGGLYGVVIVFLLFEIFTVATNMTLSASVINANSADVLAVLGQKIWPGVGGTILSFAVMLSTIATLETTLIQVTRSLFAMGRDHTLPRVFAAVHPRWRTPWIASIVVGILSLVLFVASNFIGSVSTIMTDAINAIGLQIAIYYGLAGLAVVVAYREWLFKSFSNLLFIGLWPLIGALFMFWILFQSLESLGATTVLIGMGSMVLGLIPLGIYWAQGQPYFRQAPLQPATDDVPNDQVAVAD</sequence>
<feature type="transmembrane region" description="Helical" evidence="6">
    <location>
        <begin position="30"/>
        <end position="56"/>
    </location>
</feature>
<feature type="transmembrane region" description="Helical" evidence="6">
    <location>
        <begin position="213"/>
        <end position="230"/>
    </location>
</feature>
<dbReference type="InterPro" id="IPR050367">
    <property type="entry name" value="APC_superfamily"/>
</dbReference>
<reference evidence="7 8" key="1">
    <citation type="journal article" date="2019" name="Sci. Rep.">
        <title>Sulfobacillus thermotolerans: new insights into resistance and metabolic capacities of acidophilic chemolithotrophs.</title>
        <authorList>
            <person name="Panyushkina A.E."/>
            <person name="Babenko V.V."/>
            <person name="Nikitina A.S."/>
            <person name="Selezneva O.V."/>
            <person name="Tsaplina I.A."/>
            <person name="Letarova M.A."/>
            <person name="Kostryukova E.S."/>
            <person name="Letarov A.V."/>
        </authorList>
    </citation>
    <scope>NUCLEOTIDE SEQUENCE [LARGE SCALE GENOMIC DNA]</scope>
    <source>
        <strain evidence="7 8">Kr1</strain>
    </source>
</reference>
<keyword evidence="2" id="KW-1003">Cell membrane</keyword>
<evidence type="ECO:0000313" key="7">
    <source>
        <dbReference type="EMBL" id="AUW95641.1"/>
    </source>
</evidence>
<dbReference type="PANTHER" id="PTHR42770:SF7">
    <property type="entry name" value="MEMBRANE PROTEIN"/>
    <property type="match status" value="1"/>
</dbReference>
<proteinExistence type="predicted"/>
<dbReference type="EMBL" id="CP019454">
    <property type="protein sequence ID" value="AUW95641.1"/>
    <property type="molecule type" value="Genomic_DNA"/>
</dbReference>
<keyword evidence="5 6" id="KW-0472">Membrane</keyword>
<protein>
    <submittedName>
        <fullName evidence="7">Amino acid permease</fullName>
    </submittedName>
</protein>
<evidence type="ECO:0000256" key="6">
    <source>
        <dbReference type="SAM" id="Phobius"/>
    </source>
</evidence>
<feature type="transmembrane region" description="Helical" evidence="6">
    <location>
        <begin position="349"/>
        <end position="370"/>
    </location>
</feature>
<dbReference type="Pfam" id="PF13520">
    <property type="entry name" value="AA_permease_2"/>
    <property type="match status" value="1"/>
</dbReference>
<evidence type="ECO:0000313" key="8">
    <source>
        <dbReference type="Proteomes" id="UP000325292"/>
    </source>
</evidence>
<feature type="transmembrane region" description="Helical" evidence="6">
    <location>
        <begin position="293"/>
        <end position="314"/>
    </location>
</feature>
<keyword evidence="4 6" id="KW-1133">Transmembrane helix</keyword>
<evidence type="ECO:0000256" key="4">
    <source>
        <dbReference type="ARBA" id="ARBA00022989"/>
    </source>
</evidence>
<evidence type="ECO:0000256" key="2">
    <source>
        <dbReference type="ARBA" id="ARBA00022475"/>
    </source>
</evidence>
<feature type="transmembrane region" description="Helical" evidence="6">
    <location>
        <begin position="175"/>
        <end position="193"/>
    </location>
</feature>
<feature type="transmembrane region" description="Helical" evidence="6">
    <location>
        <begin position="251"/>
        <end position="273"/>
    </location>
</feature>
<evidence type="ECO:0000256" key="5">
    <source>
        <dbReference type="ARBA" id="ARBA00023136"/>
    </source>
</evidence>
<evidence type="ECO:0000256" key="1">
    <source>
        <dbReference type="ARBA" id="ARBA00004651"/>
    </source>
</evidence>
<feature type="transmembrane region" description="Helical" evidence="6">
    <location>
        <begin position="101"/>
        <end position="121"/>
    </location>
</feature>
<accession>A0ABM6RW24</accession>
<dbReference type="PIRSF" id="PIRSF006060">
    <property type="entry name" value="AA_transporter"/>
    <property type="match status" value="1"/>
</dbReference>
<feature type="transmembrane region" description="Helical" evidence="6">
    <location>
        <begin position="141"/>
        <end position="163"/>
    </location>
</feature>
<feature type="transmembrane region" description="Helical" evidence="6">
    <location>
        <begin position="438"/>
        <end position="462"/>
    </location>
</feature>
<keyword evidence="3 6" id="KW-0812">Transmembrane</keyword>
<organism evidence="7 8">
    <name type="scientific">Sulfobacillus thermotolerans</name>
    <dbReference type="NCBI Taxonomy" id="338644"/>
    <lineage>
        <taxon>Bacteria</taxon>
        <taxon>Bacillati</taxon>
        <taxon>Bacillota</taxon>
        <taxon>Clostridia</taxon>
        <taxon>Eubacteriales</taxon>
        <taxon>Clostridiales Family XVII. Incertae Sedis</taxon>
        <taxon>Sulfobacillus</taxon>
    </lineage>
</organism>
<comment type="subcellular location">
    <subcellularLocation>
        <location evidence="1">Cell membrane</location>
        <topology evidence="1">Multi-pass membrane protein</topology>
    </subcellularLocation>
</comment>
<feature type="transmembrane region" description="Helical" evidence="6">
    <location>
        <begin position="382"/>
        <end position="401"/>
    </location>
</feature>
<gene>
    <name evidence="7" type="ORF">BXT84_15555</name>
</gene>
<feature type="transmembrane region" description="Helical" evidence="6">
    <location>
        <begin position="62"/>
        <end position="80"/>
    </location>
</feature>
<feature type="transmembrane region" description="Helical" evidence="6">
    <location>
        <begin position="413"/>
        <end position="432"/>
    </location>
</feature>